<keyword evidence="7" id="KW-1185">Reference proteome</keyword>
<evidence type="ECO:0000256" key="4">
    <source>
        <dbReference type="ARBA" id="ARBA00023172"/>
    </source>
</evidence>
<evidence type="ECO:0000313" key="7">
    <source>
        <dbReference type="Proteomes" id="UP001605250"/>
    </source>
</evidence>
<accession>A0ABW7CQT9</accession>
<dbReference type="EMBL" id="JBGCUC010000013">
    <property type="protein sequence ID" value="MFG6077680.1"/>
    <property type="molecule type" value="Genomic_DNA"/>
</dbReference>
<keyword evidence="3" id="KW-0238">DNA-binding</keyword>
<dbReference type="RefSeq" id="WP_394149573.1">
    <property type="nucleotide sequence ID" value="NZ_JBGCUC010000013.1"/>
</dbReference>
<dbReference type="Proteomes" id="UP001605250">
    <property type="component" value="Unassembled WGS sequence"/>
</dbReference>
<evidence type="ECO:0000256" key="2">
    <source>
        <dbReference type="ARBA" id="ARBA00022908"/>
    </source>
</evidence>
<dbReference type="Pfam" id="PF13356">
    <property type="entry name" value="Arm-DNA-bind_3"/>
    <property type="match status" value="1"/>
</dbReference>
<dbReference type="Gene3D" id="1.10.443.10">
    <property type="entry name" value="Intergrase catalytic core"/>
    <property type="match status" value="1"/>
</dbReference>
<evidence type="ECO:0000256" key="1">
    <source>
        <dbReference type="ARBA" id="ARBA00008857"/>
    </source>
</evidence>
<dbReference type="PANTHER" id="PTHR30629">
    <property type="entry name" value="PROPHAGE INTEGRASE"/>
    <property type="match status" value="1"/>
</dbReference>
<evidence type="ECO:0000259" key="5">
    <source>
        <dbReference type="PROSITE" id="PS51898"/>
    </source>
</evidence>
<dbReference type="SUPFAM" id="SSF56349">
    <property type="entry name" value="DNA breaking-rejoining enzymes"/>
    <property type="match status" value="1"/>
</dbReference>
<organism evidence="6 7">
    <name type="scientific">Erwinia plantamica</name>
    <dbReference type="NCBI Taxonomy" id="3237104"/>
    <lineage>
        <taxon>Bacteria</taxon>
        <taxon>Pseudomonadati</taxon>
        <taxon>Pseudomonadota</taxon>
        <taxon>Gammaproteobacteria</taxon>
        <taxon>Enterobacterales</taxon>
        <taxon>Erwiniaceae</taxon>
        <taxon>Erwinia</taxon>
    </lineage>
</organism>
<dbReference type="Gene3D" id="3.30.160.390">
    <property type="entry name" value="Integrase, DNA-binding domain"/>
    <property type="match status" value="1"/>
</dbReference>
<dbReference type="InterPro" id="IPR038488">
    <property type="entry name" value="Integrase_DNA-bd_sf"/>
</dbReference>
<feature type="domain" description="Tyr recombinase" evidence="5">
    <location>
        <begin position="200"/>
        <end position="393"/>
    </location>
</feature>
<dbReference type="CDD" id="cd00801">
    <property type="entry name" value="INT_P4_C"/>
    <property type="match status" value="1"/>
</dbReference>
<dbReference type="InterPro" id="IPR002104">
    <property type="entry name" value="Integrase_catalytic"/>
</dbReference>
<evidence type="ECO:0000256" key="3">
    <source>
        <dbReference type="ARBA" id="ARBA00023125"/>
    </source>
</evidence>
<comment type="similarity">
    <text evidence="1">Belongs to the 'phage' integrase family.</text>
</comment>
<dbReference type="InterPro" id="IPR053876">
    <property type="entry name" value="Phage_int_M"/>
</dbReference>
<evidence type="ECO:0000313" key="6">
    <source>
        <dbReference type="EMBL" id="MFG6077680.1"/>
    </source>
</evidence>
<name>A0ABW7CQT9_9GAMM</name>
<protein>
    <submittedName>
        <fullName evidence="6">Tyrosine-type recombinase/integrase</fullName>
    </submittedName>
</protein>
<proteinExistence type="inferred from homology"/>
<reference evidence="6 7" key="1">
    <citation type="submission" date="2024-07" db="EMBL/GenBank/DDBJ databases">
        <title>Novel bacterial strain Erwinia sp. OPT-41 promoting growth of various crops.</title>
        <authorList>
            <person name="Egorshina A."/>
            <person name="Lukyantsev M.A."/>
            <person name="Golubev S.N."/>
            <person name="Muratova A.Y."/>
            <person name="Bulygina E.A."/>
        </authorList>
    </citation>
    <scope>NUCLEOTIDE SEQUENCE [LARGE SCALE GENOMIC DNA]</scope>
    <source>
        <strain evidence="6 7">OPT-41</strain>
    </source>
</reference>
<dbReference type="InterPro" id="IPR011010">
    <property type="entry name" value="DNA_brk_join_enz"/>
</dbReference>
<dbReference type="PANTHER" id="PTHR30629:SF9">
    <property type="entry name" value="PROTEIN INTB-RELATED"/>
    <property type="match status" value="1"/>
</dbReference>
<dbReference type="InterPro" id="IPR010998">
    <property type="entry name" value="Integrase_recombinase_N"/>
</dbReference>
<dbReference type="InterPro" id="IPR050808">
    <property type="entry name" value="Phage_Integrase"/>
</dbReference>
<dbReference type="Pfam" id="PF22022">
    <property type="entry name" value="Phage_int_M"/>
    <property type="match status" value="1"/>
</dbReference>
<dbReference type="InterPro" id="IPR013762">
    <property type="entry name" value="Integrase-like_cat_sf"/>
</dbReference>
<keyword evidence="2" id="KW-0229">DNA integration</keyword>
<dbReference type="PROSITE" id="PS51898">
    <property type="entry name" value="TYR_RECOMBINASE"/>
    <property type="match status" value="1"/>
</dbReference>
<sequence>MALTDIKVRSAKPQEKEYTLVDGDGMFLLIHPNGSKYWRFRFRFGGKQHLMAFGVYPETSLADARHKREEARRLVAAGVDPREHKRAVKEEQAKETVTFESVAREWHATNKKWSEDHSRRVLKSLEDNLFSAIGKRSIEELKTRDLLAPIKLVEATGRFEVASRLQQRTTAIMRYAVQSGLINYNPAQEMAGAVASSNRVHRPALELKRLSELLHRIDGYTGRPLTRLAVELTLLIFIRSSELRFARWSEIDFETAMWTIPAEREAIEGVKYSQRGSKMRTPHLVPLSRQALAILQQVHKISGDRDFVFIGDHNPRKPMSENTVNKALRVMGYDTKVEVCGHGFRTMACSSLIESGLWSRDAVERQMSHMERNSVRAAYIHKAEHLDERKLMLQWWADFLDFNRNSYTTPFDFAKRANMDKRRKDVYA</sequence>
<gene>
    <name evidence="6" type="ORF">AB3U87_15065</name>
</gene>
<keyword evidence="4" id="KW-0233">DNA recombination</keyword>
<dbReference type="InterPro" id="IPR025166">
    <property type="entry name" value="Integrase_DNA_bind_dom"/>
</dbReference>
<comment type="caution">
    <text evidence="6">The sequence shown here is derived from an EMBL/GenBank/DDBJ whole genome shotgun (WGS) entry which is preliminary data.</text>
</comment>
<dbReference type="Pfam" id="PF00589">
    <property type="entry name" value="Phage_integrase"/>
    <property type="match status" value="1"/>
</dbReference>
<dbReference type="Gene3D" id="1.10.150.130">
    <property type="match status" value="1"/>
</dbReference>